<dbReference type="AlphaFoldDB" id="A0A1X7EKM1"/>
<dbReference type="Pfam" id="PF00528">
    <property type="entry name" value="BPD_transp_1"/>
    <property type="match status" value="1"/>
</dbReference>
<feature type="transmembrane region" description="Helical" evidence="7">
    <location>
        <begin position="200"/>
        <end position="223"/>
    </location>
</feature>
<feature type="transmembrane region" description="Helical" evidence="7">
    <location>
        <begin position="12"/>
        <end position="37"/>
    </location>
</feature>
<dbReference type="Proteomes" id="UP000192903">
    <property type="component" value="Unassembled WGS sequence"/>
</dbReference>
<evidence type="ECO:0000256" key="6">
    <source>
        <dbReference type="ARBA" id="ARBA00023136"/>
    </source>
</evidence>
<dbReference type="RefSeq" id="WP_085421759.1">
    <property type="nucleotide sequence ID" value="NZ_FXAF01000006.1"/>
</dbReference>
<dbReference type="OrthoDB" id="9815445at2"/>
<dbReference type="PANTHER" id="PTHR32243">
    <property type="entry name" value="MALTOSE TRANSPORT SYSTEM PERMEASE-RELATED"/>
    <property type="match status" value="1"/>
</dbReference>
<keyword evidence="9" id="KW-0762">Sugar transport</keyword>
<dbReference type="STRING" id="464029.SAMN02982989_1449"/>
<comment type="similarity">
    <text evidence="7">Belongs to the binding-protein-dependent transport system permease family.</text>
</comment>
<keyword evidence="5 7" id="KW-1133">Transmembrane helix</keyword>
<keyword evidence="2 7" id="KW-0813">Transport</keyword>
<evidence type="ECO:0000259" key="8">
    <source>
        <dbReference type="PROSITE" id="PS50928"/>
    </source>
</evidence>
<dbReference type="PROSITE" id="PS50928">
    <property type="entry name" value="ABC_TM1"/>
    <property type="match status" value="1"/>
</dbReference>
<feature type="transmembrane region" description="Helical" evidence="7">
    <location>
        <begin position="243"/>
        <end position="267"/>
    </location>
</feature>
<evidence type="ECO:0000256" key="3">
    <source>
        <dbReference type="ARBA" id="ARBA00022475"/>
    </source>
</evidence>
<keyword evidence="4 7" id="KW-0812">Transmembrane</keyword>
<evidence type="ECO:0000256" key="7">
    <source>
        <dbReference type="RuleBase" id="RU363032"/>
    </source>
</evidence>
<keyword evidence="6 7" id="KW-0472">Membrane</keyword>
<dbReference type="GO" id="GO:0005886">
    <property type="term" value="C:plasma membrane"/>
    <property type="evidence" value="ECO:0007669"/>
    <property type="project" value="UniProtKB-SubCell"/>
</dbReference>
<dbReference type="CDD" id="cd06261">
    <property type="entry name" value="TM_PBP2"/>
    <property type="match status" value="1"/>
</dbReference>
<dbReference type="InterPro" id="IPR035906">
    <property type="entry name" value="MetI-like_sf"/>
</dbReference>
<protein>
    <submittedName>
        <fullName evidence="9">Multiple sugar transport system permease protein</fullName>
    </submittedName>
</protein>
<dbReference type="InterPro" id="IPR050901">
    <property type="entry name" value="BP-dep_ABC_trans_perm"/>
</dbReference>
<evidence type="ECO:0000313" key="9">
    <source>
        <dbReference type="EMBL" id="SMF35520.1"/>
    </source>
</evidence>
<feature type="transmembrane region" description="Helical" evidence="7">
    <location>
        <begin position="111"/>
        <end position="133"/>
    </location>
</feature>
<feature type="transmembrane region" description="Helical" evidence="7">
    <location>
        <begin position="145"/>
        <end position="163"/>
    </location>
</feature>
<feature type="transmembrane region" description="Helical" evidence="7">
    <location>
        <begin position="80"/>
        <end position="99"/>
    </location>
</feature>
<reference evidence="10" key="1">
    <citation type="submission" date="2017-04" db="EMBL/GenBank/DDBJ databases">
        <authorList>
            <person name="Varghese N."/>
            <person name="Submissions S."/>
        </authorList>
    </citation>
    <scope>NUCLEOTIDE SEQUENCE [LARGE SCALE GENOMIC DNA]</scope>
    <source>
        <strain evidence="10">B4P</strain>
    </source>
</reference>
<dbReference type="Gene3D" id="1.10.3720.10">
    <property type="entry name" value="MetI-like"/>
    <property type="match status" value="1"/>
</dbReference>
<dbReference type="EMBL" id="FXAF01000006">
    <property type="protein sequence ID" value="SMF35520.1"/>
    <property type="molecule type" value="Genomic_DNA"/>
</dbReference>
<keyword evidence="3" id="KW-1003">Cell membrane</keyword>
<organism evidence="9 10">
    <name type="scientific">Xaviernesmea oryzae</name>
    <dbReference type="NCBI Taxonomy" id="464029"/>
    <lineage>
        <taxon>Bacteria</taxon>
        <taxon>Pseudomonadati</taxon>
        <taxon>Pseudomonadota</taxon>
        <taxon>Alphaproteobacteria</taxon>
        <taxon>Hyphomicrobiales</taxon>
        <taxon>Rhizobiaceae</taxon>
        <taxon>Rhizobium/Agrobacterium group</taxon>
        <taxon>Xaviernesmea</taxon>
    </lineage>
</organism>
<name>A0A1X7EKM1_9HYPH</name>
<gene>
    <name evidence="9" type="ORF">SAMN02982989_1449</name>
</gene>
<comment type="subcellular location">
    <subcellularLocation>
        <location evidence="1 7">Cell membrane</location>
        <topology evidence="1 7">Multi-pass membrane protein</topology>
    </subcellularLocation>
</comment>
<proteinExistence type="inferred from homology"/>
<evidence type="ECO:0000256" key="1">
    <source>
        <dbReference type="ARBA" id="ARBA00004651"/>
    </source>
</evidence>
<accession>A0A1X7EKM1</accession>
<sequence>MSGFARGRRRKFIRYVLTYAGLISLFLVFVFPLLWIVGISLKTREQIFTNPPVFFWMPTFENYAQVLTQSDFLASFSNSLVVTTASVTLSLLIGIPASYTFARFRFPGQGVAMITLLIMRMLPPVAILLPLFVLFKAVGLSNTRLSVIIAYTTFSLPLIVWVMKDYFANLPKELEEAAYIDGASRMLAFRKIVLPLARPGIVTAAILSLLLAWNDFIFAAILTNNATRTSPVLLASYAGGETGTNWGAITASGVLVVIPVIIFSLIVQKHLVQGLSSGTVK</sequence>
<keyword evidence="10" id="KW-1185">Reference proteome</keyword>
<evidence type="ECO:0000256" key="4">
    <source>
        <dbReference type="ARBA" id="ARBA00022692"/>
    </source>
</evidence>
<dbReference type="InterPro" id="IPR000515">
    <property type="entry name" value="MetI-like"/>
</dbReference>
<dbReference type="PANTHER" id="PTHR32243:SF18">
    <property type="entry name" value="INNER MEMBRANE ABC TRANSPORTER PERMEASE PROTEIN YCJP"/>
    <property type="match status" value="1"/>
</dbReference>
<evidence type="ECO:0000256" key="2">
    <source>
        <dbReference type="ARBA" id="ARBA00022448"/>
    </source>
</evidence>
<dbReference type="GO" id="GO:0055085">
    <property type="term" value="P:transmembrane transport"/>
    <property type="evidence" value="ECO:0007669"/>
    <property type="project" value="InterPro"/>
</dbReference>
<evidence type="ECO:0000256" key="5">
    <source>
        <dbReference type="ARBA" id="ARBA00022989"/>
    </source>
</evidence>
<evidence type="ECO:0000313" key="10">
    <source>
        <dbReference type="Proteomes" id="UP000192903"/>
    </source>
</evidence>
<feature type="domain" description="ABC transmembrane type-1" evidence="8">
    <location>
        <begin position="76"/>
        <end position="267"/>
    </location>
</feature>
<dbReference type="SUPFAM" id="SSF161098">
    <property type="entry name" value="MetI-like"/>
    <property type="match status" value="1"/>
</dbReference>